<evidence type="ECO:0000256" key="5">
    <source>
        <dbReference type="RuleBase" id="RU003682"/>
    </source>
</evidence>
<evidence type="ECO:0000256" key="2">
    <source>
        <dbReference type="ARBA" id="ARBA00022723"/>
    </source>
</evidence>
<keyword evidence="3 5" id="KW-0560">Oxidoreductase</keyword>
<dbReference type="PANTHER" id="PTHR10209:SF881">
    <property type="entry name" value="FI07970P-RELATED"/>
    <property type="match status" value="1"/>
</dbReference>
<dbReference type="GO" id="GO:0046872">
    <property type="term" value="F:metal ion binding"/>
    <property type="evidence" value="ECO:0007669"/>
    <property type="project" value="UniProtKB-KW"/>
</dbReference>
<dbReference type="InterPro" id="IPR027443">
    <property type="entry name" value="IPNS-like_sf"/>
</dbReference>
<gene>
    <name evidence="7" type="ORF">SAMN05444363_1750</name>
</gene>
<dbReference type="RefSeq" id="WP_073310538.1">
    <property type="nucleotide sequence ID" value="NZ_FQZI01000003.1"/>
</dbReference>
<dbReference type="SUPFAM" id="SSF51197">
    <property type="entry name" value="Clavaminate synthase-like"/>
    <property type="match status" value="1"/>
</dbReference>
<evidence type="ECO:0000256" key="3">
    <source>
        <dbReference type="ARBA" id="ARBA00023002"/>
    </source>
</evidence>
<dbReference type="InterPro" id="IPR005123">
    <property type="entry name" value="Oxoglu/Fe-dep_dioxygenase_dom"/>
</dbReference>
<evidence type="ECO:0000256" key="4">
    <source>
        <dbReference type="ARBA" id="ARBA00023004"/>
    </source>
</evidence>
<keyword evidence="2 5" id="KW-0479">Metal-binding</keyword>
<dbReference type="Gene3D" id="2.60.120.330">
    <property type="entry name" value="B-lactam Antibiotic, Isopenicillin N Synthase, Chain"/>
    <property type="match status" value="1"/>
</dbReference>
<evidence type="ECO:0000259" key="6">
    <source>
        <dbReference type="PROSITE" id="PS51471"/>
    </source>
</evidence>
<sequence>MQNIPSVDLRDFLSGDPVRKQKFVNEIGKAYEEIGFVALKGHFLDDKLVEDLYSEVRNFFSLPLEVKEKYEIPGIGGQRGYISFGKEHAKGRSAGDLKEFWHFGQYVDADSKYASEYPANVTVEELPHFNEVGKEAYQMLEKTGIYVLRALALYIGLDEFYFDQYANHGNSILRPIHYPPITSEPEDGAVRAAAHGDINLITLLMGAQGKGLQVQNHDGQWIDAIAEPDELVINVGDMLSRHTNNKLKSTIHQVVNPPRELWGTSRYSIPFFMHPVSDMSLNCLPECIDENNPKLYEDITAGEFLYERLVDLGLIKK</sequence>
<dbReference type="Proteomes" id="UP000184488">
    <property type="component" value="Unassembled WGS sequence"/>
</dbReference>
<dbReference type="PANTHER" id="PTHR10209">
    <property type="entry name" value="OXIDOREDUCTASE, 2OG-FE II OXYGENASE FAMILY PROTEIN"/>
    <property type="match status" value="1"/>
</dbReference>
<protein>
    <submittedName>
        <fullName evidence="7">Isopenicillin N synthase</fullName>
    </submittedName>
</protein>
<accession>A0A1M6EFI8</accession>
<dbReference type="Pfam" id="PF03171">
    <property type="entry name" value="2OG-FeII_Oxy"/>
    <property type="match status" value="1"/>
</dbReference>
<evidence type="ECO:0000256" key="1">
    <source>
        <dbReference type="ARBA" id="ARBA00008056"/>
    </source>
</evidence>
<dbReference type="PROSITE" id="PS51471">
    <property type="entry name" value="FE2OG_OXY"/>
    <property type="match status" value="1"/>
</dbReference>
<dbReference type="InterPro" id="IPR044861">
    <property type="entry name" value="IPNS-like_FE2OG_OXY"/>
</dbReference>
<feature type="domain" description="Fe2OG dioxygenase" evidence="6">
    <location>
        <begin position="168"/>
        <end position="275"/>
    </location>
</feature>
<comment type="similarity">
    <text evidence="1 5">Belongs to the iron/ascorbate-dependent oxidoreductase family.</text>
</comment>
<dbReference type="GO" id="GO:0016491">
    <property type="term" value="F:oxidoreductase activity"/>
    <property type="evidence" value="ECO:0007669"/>
    <property type="project" value="UniProtKB-KW"/>
</dbReference>
<dbReference type="Pfam" id="PF14226">
    <property type="entry name" value="DIOX_N"/>
    <property type="match status" value="1"/>
</dbReference>
<proteinExistence type="inferred from homology"/>
<keyword evidence="4 5" id="KW-0408">Iron</keyword>
<dbReference type="OrthoDB" id="21825at2"/>
<dbReference type="STRING" id="415425.SAMN05444363_1750"/>
<dbReference type="AlphaFoldDB" id="A0A1M6EFI8"/>
<evidence type="ECO:0000313" key="8">
    <source>
        <dbReference type="Proteomes" id="UP000184488"/>
    </source>
</evidence>
<organism evidence="7 8">
    <name type="scientific">Flavobacterium terrae</name>
    <dbReference type="NCBI Taxonomy" id="415425"/>
    <lineage>
        <taxon>Bacteria</taxon>
        <taxon>Pseudomonadati</taxon>
        <taxon>Bacteroidota</taxon>
        <taxon>Flavobacteriia</taxon>
        <taxon>Flavobacteriales</taxon>
        <taxon>Flavobacteriaceae</taxon>
        <taxon>Flavobacterium</taxon>
    </lineage>
</organism>
<evidence type="ECO:0000313" key="7">
    <source>
        <dbReference type="EMBL" id="SHI84234.1"/>
    </source>
</evidence>
<keyword evidence="8" id="KW-1185">Reference proteome</keyword>
<dbReference type="EMBL" id="FQZI01000003">
    <property type="protein sequence ID" value="SHI84234.1"/>
    <property type="molecule type" value="Genomic_DNA"/>
</dbReference>
<dbReference type="InterPro" id="IPR026992">
    <property type="entry name" value="DIOX_N"/>
</dbReference>
<reference evidence="8" key="1">
    <citation type="submission" date="2016-11" db="EMBL/GenBank/DDBJ databases">
        <authorList>
            <person name="Varghese N."/>
            <person name="Submissions S."/>
        </authorList>
    </citation>
    <scope>NUCLEOTIDE SEQUENCE [LARGE SCALE GENOMIC DNA]</scope>
    <source>
        <strain evidence="8">DSM 18829</strain>
    </source>
</reference>
<name>A0A1M6EFI8_9FLAO</name>